<evidence type="ECO:0000313" key="3">
    <source>
        <dbReference type="Proteomes" id="UP000004633"/>
    </source>
</evidence>
<dbReference type="HOGENOM" id="CLU_924062_0_0_9"/>
<comment type="caution">
    <text evidence="2">The sequence shown here is derived from an EMBL/GenBank/DDBJ whole genome shotgun (WGS) entry which is preliminary data.</text>
</comment>
<dbReference type="Gene3D" id="1.25.40.10">
    <property type="entry name" value="Tetratricopeptide repeat domain"/>
    <property type="match status" value="1"/>
</dbReference>
<dbReference type="STRING" id="749551.HMPREF9555_01565"/>
<organism evidence="2 3">
    <name type="scientific">Selenomonas artemidis F0399</name>
    <dbReference type="NCBI Taxonomy" id="749551"/>
    <lineage>
        <taxon>Bacteria</taxon>
        <taxon>Bacillati</taxon>
        <taxon>Bacillota</taxon>
        <taxon>Negativicutes</taxon>
        <taxon>Selenomonadales</taxon>
        <taxon>Selenomonadaceae</taxon>
        <taxon>Selenomonas</taxon>
    </lineage>
</organism>
<keyword evidence="1" id="KW-0812">Transmembrane</keyword>
<feature type="transmembrane region" description="Helical" evidence="1">
    <location>
        <begin position="37"/>
        <end position="60"/>
    </location>
</feature>
<keyword evidence="1" id="KW-1133">Transmembrane helix</keyword>
<dbReference type="Proteomes" id="UP000004633">
    <property type="component" value="Unassembled WGS sequence"/>
</dbReference>
<protein>
    <recommendedName>
        <fullName evidence="4">Tetratricopeptide repeat protein</fullName>
    </recommendedName>
</protein>
<dbReference type="AlphaFoldDB" id="E7N3H5"/>
<evidence type="ECO:0000256" key="1">
    <source>
        <dbReference type="SAM" id="Phobius"/>
    </source>
</evidence>
<keyword evidence="1" id="KW-0472">Membrane</keyword>
<keyword evidence="3" id="KW-1185">Reference proteome</keyword>
<name>E7N3H5_9FIRM</name>
<sequence length="301" mass="34909">MNAVMQFYWWEILIHLLVTGIFFAVNRRRKKPVQNAAETGIVLLIPVFGLLTLIGAKFLLAARLQGPADVGDKLQNKEVIFTDLMRIDANVVPLNDSVLVDDPEVKRRLFTETIKRDVLQNPLVLQQAIHDEDREIAHYAITMITSQLDTLEERLYTLERRVKEEPDEVQHLEAYAEALGEYTQQRFIDRLSRLQKAAEHVAVLARLIALQPDRPELYVQKVRQEIRLERYAAAEETCRAFLAHFPTAEQPYLLYIELYQATHRPALMQEKIRELKACPIRLSIEALNVIRFWDEGIAHHV</sequence>
<gene>
    <name evidence="2" type="ORF">HMPREF9555_01565</name>
</gene>
<dbReference type="SUPFAM" id="SSF48452">
    <property type="entry name" value="TPR-like"/>
    <property type="match status" value="1"/>
</dbReference>
<dbReference type="RefSeq" id="WP_009350208.1">
    <property type="nucleotide sequence ID" value="NZ_GL638147.1"/>
</dbReference>
<evidence type="ECO:0008006" key="4">
    <source>
        <dbReference type="Google" id="ProtNLM"/>
    </source>
</evidence>
<reference evidence="2 3" key="1">
    <citation type="submission" date="2010-08" db="EMBL/GenBank/DDBJ databases">
        <authorList>
            <person name="Weinstock G."/>
            <person name="Sodergren E."/>
            <person name="Clifton S."/>
            <person name="Fulton L."/>
            <person name="Fulton B."/>
            <person name="Courtney L."/>
            <person name="Fronick C."/>
            <person name="Harrison M."/>
            <person name="Strong C."/>
            <person name="Farmer C."/>
            <person name="Delahaunty K."/>
            <person name="Markovic C."/>
            <person name="Hall O."/>
            <person name="Minx P."/>
            <person name="Tomlinson C."/>
            <person name="Mitreva M."/>
            <person name="Hou S."/>
            <person name="Chen J."/>
            <person name="Wollam A."/>
            <person name="Pepin K.H."/>
            <person name="Johnson M."/>
            <person name="Bhonagiri V."/>
            <person name="Zhang X."/>
            <person name="Suruliraj S."/>
            <person name="Warren W."/>
            <person name="Chinwalla A."/>
            <person name="Mardis E.R."/>
            <person name="Wilson R.K."/>
        </authorList>
    </citation>
    <scope>NUCLEOTIDE SEQUENCE [LARGE SCALE GENOMIC DNA]</scope>
    <source>
        <strain evidence="2 3">F0399</strain>
    </source>
</reference>
<feature type="transmembrane region" description="Helical" evidence="1">
    <location>
        <begin position="6"/>
        <end position="25"/>
    </location>
</feature>
<dbReference type="InterPro" id="IPR011990">
    <property type="entry name" value="TPR-like_helical_dom_sf"/>
</dbReference>
<proteinExistence type="predicted"/>
<dbReference type="EMBL" id="AECV01000035">
    <property type="protein sequence ID" value="EFW29160.1"/>
    <property type="molecule type" value="Genomic_DNA"/>
</dbReference>
<evidence type="ECO:0000313" key="2">
    <source>
        <dbReference type="EMBL" id="EFW29160.1"/>
    </source>
</evidence>
<accession>E7N3H5</accession>